<gene>
    <name evidence="1" type="ordered locus">Gobs_3570</name>
</gene>
<dbReference type="EMBL" id="CP001867">
    <property type="protein sequence ID" value="ADB76158.1"/>
    <property type="molecule type" value="Genomic_DNA"/>
</dbReference>
<accession>D2SBQ1</accession>
<dbReference type="Proteomes" id="UP000001382">
    <property type="component" value="Chromosome"/>
</dbReference>
<dbReference type="AlphaFoldDB" id="D2SBQ1"/>
<evidence type="ECO:0000313" key="1">
    <source>
        <dbReference type="EMBL" id="ADB76158.1"/>
    </source>
</evidence>
<reference evidence="1 2" key="1">
    <citation type="journal article" date="2010" name="Stand. Genomic Sci.">
        <title>Complete genome sequence of Geodermatophilus obscurus type strain (G-20).</title>
        <authorList>
            <person name="Ivanova N."/>
            <person name="Sikorski J."/>
            <person name="Jando M."/>
            <person name="Munk C."/>
            <person name="Lapidus A."/>
            <person name="Glavina Del Rio T."/>
            <person name="Copeland A."/>
            <person name="Tice H."/>
            <person name="Cheng J.-F."/>
            <person name="Lucas S."/>
            <person name="Chen F."/>
            <person name="Nolan M."/>
            <person name="Bruce D."/>
            <person name="Goodwin L."/>
            <person name="Pitluck S."/>
            <person name="Mavromatis K."/>
            <person name="Mikhailova N."/>
            <person name="Pati A."/>
            <person name="Chen A."/>
            <person name="Palaniappan K."/>
            <person name="Land M."/>
            <person name="Hauser L."/>
            <person name="Chang Y.-J."/>
            <person name="Jeffries C.D."/>
            <person name="Meincke L."/>
            <person name="Brettin T."/>
            <person name="Detter J.C."/>
            <person name="Detter J.C."/>
            <person name="Rohde M."/>
            <person name="Goeker M."/>
            <person name="Bristow J."/>
            <person name="Eisen J.A."/>
            <person name="Markowitz V."/>
            <person name="Hugenholtz P."/>
            <person name="Kyrpides N.C."/>
            <person name="Klenk H.-P."/>
        </authorList>
    </citation>
    <scope>NUCLEOTIDE SEQUENCE [LARGE SCALE GENOMIC DNA]</scope>
    <source>
        <strain evidence="2">ATCC 25078 / DSM 43160 / JCM 3152 / KCC A-0152 / KCTC 9177 / NBRC 13315 / NRRL B-3577 / G-20</strain>
    </source>
</reference>
<proteinExistence type="predicted"/>
<reference evidence="2" key="2">
    <citation type="submission" date="2010-01" db="EMBL/GenBank/DDBJ databases">
        <title>The complete genome of Geodermatophilus obscurus DSM 43160.</title>
        <authorList>
            <consortium name="US DOE Joint Genome Institute (JGI-PGF)"/>
            <person name="Lucas S."/>
            <person name="Copeland A."/>
            <person name="Lapidus A."/>
            <person name="Glavina del Rio T."/>
            <person name="Dalin E."/>
            <person name="Tice H."/>
            <person name="Bruce D."/>
            <person name="Goodwin L."/>
            <person name="Pitluck S."/>
            <person name="Kyrpides N."/>
            <person name="Mavromatis K."/>
            <person name="Ivanova N."/>
            <person name="Munk A.C."/>
            <person name="Brettin T."/>
            <person name="Detter J.C."/>
            <person name="Han C."/>
            <person name="Larimer F."/>
            <person name="Land M."/>
            <person name="Hauser L."/>
            <person name="Markowitz V."/>
            <person name="Cheng J.-F."/>
            <person name="Hugenholtz P."/>
            <person name="Woyke T."/>
            <person name="Wu D."/>
            <person name="Jando M."/>
            <person name="Schneider S."/>
            <person name="Klenk H.-P."/>
            <person name="Eisen J.A."/>
        </authorList>
    </citation>
    <scope>NUCLEOTIDE SEQUENCE [LARGE SCALE GENOMIC DNA]</scope>
    <source>
        <strain evidence="2">ATCC 25078 / DSM 43160 / JCM 3152 / KCC A-0152 / KCTC 9177 / NBRC 13315 / NRRL B-3577 / G-20</strain>
    </source>
</reference>
<sequence length="56" mass="6096">MSTDDHLAELYASGAVYAAASAPISPATAREALTLLRAQRLDRDRRRQGRRNRGAA</sequence>
<evidence type="ECO:0000313" key="2">
    <source>
        <dbReference type="Proteomes" id="UP000001382"/>
    </source>
</evidence>
<dbReference type="KEGG" id="gob:Gobs_3570"/>
<name>D2SBQ1_GEOOG</name>
<protein>
    <submittedName>
        <fullName evidence="1">Uncharacterized protein</fullName>
    </submittedName>
</protein>
<organism evidence="1 2">
    <name type="scientific">Geodermatophilus obscurus (strain ATCC 25078 / DSM 43160 / JCM 3152 / CCUG 61914 / KCC A-0152 / KCTC 9177 / NBRC 13315 / NRRL B-3577 / G-20)</name>
    <dbReference type="NCBI Taxonomy" id="526225"/>
    <lineage>
        <taxon>Bacteria</taxon>
        <taxon>Bacillati</taxon>
        <taxon>Actinomycetota</taxon>
        <taxon>Actinomycetes</taxon>
        <taxon>Geodermatophilales</taxon>
        <taxon>Geodermatophilaceae</taxon>
        <taxon>Geodermatophilus</taxon>
    </lineage>
</organism>
<dbReference type="RefSeq" id="WP_012949583.1">
    <property type="nucleotide sequence ID" value="NC_013757.1"/>
</dbReference>
<keyword evidence="2" id="KW-1185">Reference proteome</keyword>
<dbReference type="STRING" id="526225.Gobs_3570"/>
<dbReference type="HOGENOM" id="CLU_3007815_0_0_11"/>